<dbReference type="Pfam" id="PF00149">
    <property type="entry name" value="Metallophos"/>
    <property type="match status" value="1"/>
</dbReference>
<dbReference type="Gene3D" id="3.60.21.10">
    <property type="match status" value="1"/>
</dbReference>
<dbReference type="EMBL" id="JAJFAT010000001">
    <property type="protein sequence ID" value="MCC3143949.1"/>
    <property type="molecule type" value="Genomic_DNA"/>
</dbReference>
<keyword evidence="4" id="KW-1185">Reference proteome</keyword>
<keyword evidence="3" id="KW-0540">Nuclease</keyword>
<reference evidence="3 4" key="1">
    <citation type="submission" date="2021-10" db="EMBL/GenBank/DDBJ databases">
        <authorList>
            <person name="Grouzdev D.S."/>
            <person name="Pantiukh K.S."/>
            <person name="Krutkina M.S."/>
        </authorList>
    </citation>
    <scope>NUCLEOTIDE SEQUENCE [LARGE SCALE GENOMIC DNA]</scope>
    <source>
        <strain evidence="3 4">Z-7514</strain>
    </source>
</reference>
<keyword evidence="3" id="KW-0269">Exonuclease</keyword>
<dbReference type="PIRSF" id="PIRSF033091">
    <property type="entry name" value="Pesterase_YhaO"/>
    <property type="match status" value="1"/>
</dbReference>
<evidence type="ECO:0000313" key="4">
    <source>
        <dbReference type="Proteomes" id="UP001199296"/>
    </source>
</evidence>
<accession>A0AAW4WYW8</accession>
<evidence type="ECO:0000256" key="1">
    <source>
        <dbReference type="ARBA" id="ARBA00022801"/>
    </source>
</evidence>
<sequence length="438" mass="50850">MTNKIKFIHTADIHLGRPLSYGGNPDEELLEIFTQADKKSLERLVNIAIREKVDFIVISGDLYDREARSVNSSRFFLELCQKLDKENIFVYIISGNHDPAGRKKEPFELPENVHFFSSEEVEIKEFKKNNQVKARILGQSYRQKFESRSMYNFFTPPDKSVFNLALLHTALKADSRRYVPVTKSELLSKEDIHYWALGHIHQYQEINKVNPVLAYSGTIQGRDINEDGIKGCLLLEVDQDMKIKKEFIKLAPIVFKNITIDISEKDELKNISHLKKQVFNQAEKILNDLVNSPKSEVVEGYIIRWLIQGRSEVNQYIKNDRKEIENSLLSDLRSVFAKQRPFLWSHSIVLRTADKLPELDNLKEKNQLFKELENLLADLLEDPELEEALLDEWGEIWQGDPEAEDRENDRFFASQDLKKEILAESEKIIISELIEGGD</sequence>
<proteinExistence type="predicted"/>
<dbReference type="InterPro" id="IPR014576">
    <property type="entry name" value="Pesterase_YhaO"/>
</dbReference>
<protein>
    <submittedName>
        <fullName evidence="3">DNA repair exonuclease</fullName>
    </submittedName>
</protein>
<dbReference type="InterPro" id="IPR004843">
    <property type="entry name" value="Calcineurin-like_PHP"/>
</dbReference>
<dbReference type="InterPro" id="IPR041796">
    <property type="entry name" value="Mre11_N"/>
</dbReference>
<dbReference type="InterPro" id="IPR029052">
    <property type="entry name" value="Metallo-depent_PP-like"/>
</dbReference>
<dbReference type="AlphaFoldDB" id="A0AAW4WYW8"/>
<evidence type="ECO:0000259" key="2">
    <source>
        <dbReference type="Pfam" id="PF00149"/>
    </source>
</evidence>
<feature type="domain" description="Calcineurin-like phosphoesterase" evidence="2">
    <location>
        <begin position="5"/>
        <end position="203"/>
    </location>
</feature>
<dbReference type="Proteomes" id="UP001199296">
    <property type="component" value="Unassembled WGS sequence"/>
</dbReference>
<evidence type="ECO:0000313" key="3">
    <source>
        <dbReference type="EMBL" id="MCC3143949.1"/>
    </source>
</evidence>
<dbReference type="InterPro" id="IPR050535">
    <property type="entry name" value="DNA_Repair-Maintenance_Comp"/>
</dbReference>
<dbReference type="CDD" id="cd00840">
    <property type="entry name" value="MPP_Mre11_N"/>
    <property type="match status" value="1"/>
</dbReference>
<comment type="caution">
    <text evidence="3">The sequence shown here is derived from an EMBL/GenBank/DDBJ whole genome shotgun (WGS) entry which is preliminary data.</text>
</comment>
<name>A0AAW4WYW8_9FIRM</name>
<dbReference type="PANTHER" id="PTHR30337:SF7">
    <property type="entry name" value="PHOSPHOESTERASE"/>
    <property type="match status" value="1"/>
</dbReference>
<keyword evidence="1" id="KW-0378">Hydrolase</keyword>
<dbReference type="PANTHER" id="PTHR30337">
    <property type="entry name" value="COMPONENT OF ATP-DEPENDENT DSDNA EXONUCLEASE"/>
    <property type="match status" value="1"/>
</dbReference>
<gene>
    <name evidence="3" type="ORF">LJ207_01255</name>
</gene>
<dbReference type="GO" id="GO:0004527">
    <property type="term" value="F:exonuclease activity"/>
    <property type="evidence" value="ECO:0007669"/>
    <property type="project" value="UniProtKB-KW"/>
</dbReference>
<dbReference type="RefSeq" id="WP_229343311.1">
    <property type="nucleotide sequence ID" value="NZ_JAJFAT010000001.1"/>
</dbReference>
<dbReference type="SUPFAM" id="SSF56300">
    <property type="entry name" value="Metallo-dependent phosphatases"/>
    <property type="match status" value="1"/>
</dbReference>
<organism evidence="3 4">
    <name type="scientific">Halanaerobium polyolivorans</name>
    <dbReference type="NCBI Taxonomy" id="2886943"/>
    <lineage>
        <taxon>Bacteria</taxon>
        <taxon>Bacillati</taxon>
        <taxon>Bacillota</taxon>
        <taxon>Clostridia</taxon>
        <taxon>Halanaerobiales</taxon>
        <taxon>Halanaerobiaceae</taxon>
        <taxon>Halanaerobium</taxon>
    </lineage>
</organism>